<dbReference type="InterPro" id="IPR001128">
    <property type="entry name" value="Cyt_P450"/>
</dbReference>
<dbReference type="Gene3D" id="1.10.630.10">
    <property type="entry name" value="Cytochrome P450"/>
    <property type="match status" value="1"/>
</dbReference>
<keyword evidence="7 9" id="KW-0408">Iron</keyword>
<name>A0A0C3BBF8_PILCF</name>
<dbReference type="GO" id="GO:0016705">
    <property type="term" value="F:oxidoreductase activity, acting on paired donors, with incorporation or reduction of molecular oxygen"/>
    <property type="evidence" value="ECO:0007669"/>
    <property type="project" value="InterPro"/>
</dbReference>
<dbReference type="InterPro" id="IPR036396">
    <property type="entry name" value="Cyt_P450_sf"/>
</dbReference>
<evidence type="ECO:0000256" key="7">
    <source>
        <dbReference type="ARBA" id="ARBA00023004"/>
    </source>
</evidence>
<dbReference type="SUPFAM" id="SSF48264">
    <property type="entry name" value="Cytochrome P450"/>
    <property type="match status" value="1"/>
</dbReference>
<dbReference type="EMBL" id="KN833057">
    <property type="protein sequence ID" value="KIM74647.1"/>
    <property type="molecule type" value="Genomic_DNA"/>
</dbReference>
<evidence type="ECO:0000256" key="1">
    <source>
        <dbReference type="ARBA" id="ARBA00001971"/>
    </source>
</evidence>
<evidence type="ECO:0000256" key="8">
    <source>
        <dbReference type="ARBA" id="ARBA00023033"/>
    </source>
</evidence>
<keyword evidence="12" id="KW-1185">Reference proteome</keyword>
<gene>
    <name evidence="11" type="ORF">PILCRDRAFT_79835</name>
</gene>
<keyword evidence="8 10" id="KW-0503">Monooxygenase</keyword>
<dbReference type="GO" id="GO:0004497">
    <property type="term" value="F:monooxygenase activity"/>
    <property type="evidence" value="ECO:0007669"/>
    <property type="project" value="UniProtKB-KW"/>
</dbReference>
<comment type="pathway">
    <text evidence="2">Secondary metabolite biosynthesis.</text>
</comment>
<dbReference type="PRINTS" id="PR00385">
    <property type="entry name" value="P450"/>
</dbReference>
<dbReference type="GO" id="GO:0005506">
    <property type="term" value="F:iron ion binding"/>
    <property type="evidence" value="ECO:0007669"/>
    <property type="project" value="InterPro"/>
</dbReference>
<keyword evidence="5 9" id="KW-0479">Metal-binding</keyword>
<reference evidence="12" key="2">
    <citation type="submission" date="2015-01" db="EMBL/GenBank/DDBJ databases">
        <title>Evolutionary Origins and Diversification of the Mycorrhizal Mutualists.</title>
        <authorList>
            <consortium name="DOE Joint Genome Institute"/>
            <consortium name="Mycorrhizal Genomics Consortium"/>
            <person name="Kohler A."/>
            <person name="Kuo A."/>
            <person name="Nagy L.G."/>
            <person name="Floudas D."/>
            <person name="Copeland A."/>
            <person name="Barry K.W."/>
            <person name="Cichocki N."/>
            <person name="Veneault-Fourrey C."/>
            <person name="LaButti K."/>
            <person name="Lindquist E.A."/>
            <person name="Lipzen A."/>
            <person name="Lundell T."/>
            <person name="Morin E."/>
            <person name="Murat C."/>
            <person name="Riley R."/>
            <person name="Ohm R."/>
            <person name="Sun H."/>
            <person name="Tunlid A."/>
            <person name="Henrissat B."/>
            <person name="Grigoriev I.V."/>
            <person name="Hibbett D.S."/>
            <person name="Martin F."/>
        </authorList>
    </citation>
    <scope>NUCLEOTIDE SEQUENCE [LARGE SCALE GENOMIC DNA]</scope>
    <source>
        <strain evidence="12">F 1598</strain>
    </source>
</reference>
<evidence type="ECO:0008006" key="13">
    <source>
        <dbReference type="Google" id="ProtNLM"/>
    </source>
</evidence>
<accession>A0A0C3BBF8</accession>
<dbReference type="AlphaFoldDB" id="A0A0C3BBF8"/>
<dbReference type="InterPro" id="IPR050364">
    <property type="entry name" value="Cytochrome_P450_fung"/>
</dbReference>
<feature type="binding site" description="axial binding residue" evidence="9">
    <location>
        <position position="410"/>
    </location>
    <ligand>
        <name>heme</name>
        <dbReference type="ChEBI" id="CHEBI:30413"/>
    </ligand>
    <ligandPart>
        <name>Fe</name>
        <dbReference type="ChEBI" id="CHEBI:18248"/>
    </ligandPart>
</feature>
<organism evidence="11 12">
    <name type="scientific">Piloderma croceum (strain F 1598)</name>
    <dbReference type="NCBI Taxonomy" id="765440"/>
    <lineage>
        <taxon>Eukaryota</taxon>
        <taxon>Fungi</taxon>
        <taxon>Dikarya</taxon>
        <taxon>Basidiomycota</taxon>
        <taxon>Agaricomycotina</taxon>
        <taxon>Agaricomycetes</taxon>
        <taxon>Agaricomycetidae</taxon>
        <taxon>Atheliales</taxon>
        <taxon>Atheliaceae</taxon>
        <taxon>Piloderma</taxon>
    </lineage>
</organism>
<comment type="cofactor">
    <cofactor evidence="1 9">
        <name>heme</name>
        <dbReference type="ChEBI" id="CHEBI:30413"/>
    </cofactor>
</comment>
<dbReference type="Pfam" id="PF00067">
    <property type="entry name" value="p450"/>
    <property type="match status" value="1"/>
</dbReference>
<comment type="similarity">
    <text evidence="3 10">Belongs to the cytochrome P450 family.</text>
</comment>
<evidence type="ECO:0000256" key="10">
    <source>
        <dbReference type="RuleBase" id="RU000461"/>
    </source>
</evidence>
<dbReference type="CDD" id="cd11065">
    <property type="entry name" value="CYP64-like"/>
    <property type="match status" value="1"/>
</dbReference>
<dbReference type="PANTHER" id="PTHR46300:SF7">
    <property type="entry name" value="P450, PUTATIVE (EUROFUNG)-RELATED"/>
    <property type="match status" value="1"/>
</dbReference>
<evidence type="ECO:0000256" key="3">
    <source>
        <dbReference type="ARBA" id="ARBA00010617"/>
    </source>
</evidence>
<proteinExistence type="inferred from homology"/>
<dbReference type="Proteomes" id="UP000054166">
    <property type="component" value="Unassembled WGS sequence"/>
</dbReference>
<reference evidence="11 12" key="1">
    <citation type="submission" date="2014-04" db="EMBL/GenBank/DDBJ databases">
        <authorList>
            <consortium name="DOE Joint Genome Institute"/>
            <person name="Kuo A."/>
            <person name="Tarkka M."/>
            <person name="Buscot F."/>
            <person name="Kohler A."/>
            <person name="Nagy L.G."/>
            <person name="Floudas D."/>
            <person name="Copeland A."/>
            <person name="Barry K.W."/>
            <person name="Cichocki N."/>
            <person name="Veneault-Fourrey C."/>
            <person name="LaButti K."/>
            <person name="Lindquist E.A."/>
            <person name="Lipzen A."/>
            <person name="Lundell T."/>
            <person name="Morin E."/>
            <person name="Murat C."/>
            <person name="Sun H."/>
            <person name="Tunlid A."/>
            <person name="Henrissat B."/>
            <person name="Grigoriev I.V."/>
            <person name="Hibbett D.S."/>
            <person name="Martin F."/>
            <person name="Nordberg H.P."/>
            <person name="Cantor M.N."/>
            <person name="Hua S.X."/>
        </authorList>
    </citation>
    <scope>NUCLEOTIDE SEQUENCE [LARGE SCALE GENOMIC DNA]</scope>
    <source>
        <strain evidence="11 12">F 1598</strain>
    </source>
</reference>
<evidence type="ECO:0000256" key="4">
    <source>
        <dbReference type="ARBA" id="ARBA00022617"/>
    </source>
</evidence>
<keyword evidence="6 10" id="KW-0560">Oxidoreductase</keyword>
<evidence type="ECO:0000256" key="5">
    <source>
        <dbReference type="ARBA" id="ARBA00022723"/>
    </source>
</evidence>
<dbReference type="STRING" id="765440.A0A0C3BBF8"/>
<dbReference type="PRINTS" id="PR00463">
    <property type="entry name" value="EP450I"/>
</dbReference>
<dbReference type="OrthoDB" id="2789670at2759"/>
<evidence type="ECO:0000256" key="9">
    <source>
        <dbReference type="PIRSR" id="PIRSR602401-1"/>
    </source>
</evidence>
<dbReference type="GO" id="GO:0020037">
    <property type="term" value="F:heme binding"/>
    <property type="evidence" value="ECO:0007669"/>
    <property type="project" value="InterPro"/>
</dbReference>
<dbReference type="InterPro" id="IPR017972">
    <property type="entry name" value="Cyt_P450_CS"/>
</dbReference>
<evidence type="ECO:0000313" key="11">
    <source>
        <dbReference type="EMBL" id="KIM74647.1"/>
    </source>
</evidence>
<evidence type="ECO:0000256" key="6">
    <source>
        <dbReference type="ARBA" id="ARBA00023002"/>
    </source>
</evidence>
<sequence length="482" mass="54719">MRPSRRLPLPPGPKMLPIIGSALEMPRKSQWLTFDKWCRQYGDIVYTEVLGTKYVILGSAKRANDLFVERSAIYSDRKQRPIREMHEWTMVTARYGPLWKAHRRMFTEHFRSRAVSKFQMREFHALQRHLLDTPENFMDHIRHAISSAFLTITYGIQTQGSNDPYFQIGQEMTQSIIAQVGLGVYLVDYLPALKYVPQWFPGAGFKKKVARWRKIATMLVDQPWEFVKDGMLNGTATPCLATEVLERLRDGDKLVEQERIAKNCAGIVYLGTRILLTSASAILFVLAMAMYPDVQKKAQAEFDAFLGDRLPDFDDLGSLPYINAVIKETLRWQPVTPIGVPHCSMQDDEYDGFFIPKGSIVVGNSWSILHDSDIYPDPEEFRPDRFLKDGQLNPDIKDVTAVFGYGRRQCPGQIMATELLFAVISSVLTAFDIATPLDESGNPIKLRPAMTTDALSFPLPYKCIIKPRSDVAASLICDPVEI</sequence>
<dbReference type="PANTHER" id="PTHR46300">
    <property type="entry name" value="P450, PUTATIVE (EUROFUNG)-RELATED-RELATED"/>
    <property type="match status" value="1"/>
</dbReference>
<dbReference type="InParanoid" id="A0A0C3BBF8"/>
<dbReference type="HOGENOM" id="CLU_001570_2_3_1"/>
<keyword evidence="4 9" id="KW-0349">Heme</keyword>
<evidence type="ECO:0000256" key="2">
    <source>
        <dbReference type="ARBA" id="ARBA00005179"/>
    </source>
</evidence>
<protein>
    <recommendedName>
        <fullName evidence="13">Cytochrome P450</fullName>
    </recommendedName>
</protein>
<evidence type="ECO:0000313" key="12">
    <source>
        <dbReference type="Proteomes" id="UP000054166"/>
    </source>
</evidence>
<dbReference type="InterPro" id="IPR002401">
    <property type="entry name" value="Cyt_P450_E_grp-I"/>
</dbReference>
<dbReference type="PROSITE" id="PS00086">
    <property type="entry name" value="CYTOCHROME_P450"/>
    <property type="match status" value="1"/>
</dbReference>